<dbReference type="Proteomes" id="UP000316778">
    <property type="component" value="Unassembled WGS sequence"/>
</dbReference>
<feature type="signal peptide" evidence="1">
    <location>
        <begin position="1"/>
        <end position="29"/>
    </location>
</feature>
<comment type="caution">
    <text evidence="2">The sequence shown here is derived from an EMBL/GenBank/DDBJ whole genome shotgun (WGS) entry which is preliminary data.</text>
</comment>
<sequence length="309" mass="33473">MNQLKLNRTYMRFICCLLLAAGCISQGMAQGLSDAPALLEPSGTQWFQNQYLANPAMAGIDTGLHLNAAYRRQWSGVEGAPRTAFFTADGLVGKRVGAGLHIFNDQAGLIDRTRVALSYAYHLPLGNRGQQLHFGLSLALNVQRLDYSHVDGDITDPSLAGFNRRDNYFEAEYGMAYTDGRWTLQGALPNIRTLFTGDDKGVNGGGIFFTAASYRFTLPGAISRIEPKVAYRGVKGYDNILDAGLQVGFLDNVASVMGMYHTSKSVTAGLGVNIAKTVLIQALYTTQTGGIKTYVDGAYEVGATVNLFR</sequence>
<organism evidence="2 3">
    <name type="scientific">Chitinophaga japonensis</name>
    <name type="common">Flexibacter japonensis</name>
    <dbReference type="NCBI Taxonomy" id="104662"/>
    <lineage>
        <taxon>Bacteria</taxon>
        <taxon>Pseudomonadati</taxon>
        <taxon>Bacteroidota</taxon>
        <taxon>Chitinophagia</taxon>
        <taxon>Chitinophagales</taxon>
        <taxon>Chitinophagaceae</taxon>
        <taxon>Chitinophaga</taxon>
    </lineage>
</organism>
<dbReference type="NCBIfam" id="TIGR03519">
    <property type="entry name" value="T9SS_PorP_fam"/>
    <property type="match status" value="1"/>
</dbReference>
<dbReference type="RefSeq" id="WP_145716726.1">
    <property type="nucleotide sequence ID" value="NZ_BAAAFY010000004.1"/>
</dbReference>
<dbReference type="PROSITE" id="PS51257">
    <property type="entry name" value="PROKAR_LIPOPROTEIN"/>
    <property type="match status" value="1"/>
</dbReference>
<reference evidence="2 3" key="1">
    <citation type="journal article" date="2013" name="Stand. Genomic Sci.">
        <title>Genomic Encyclopedia of Type Strains, Phase I: The one thousand microbial genomes (KMG-I) project.</title>
        <authorList>
            <person name="Kyrpides N.C."/>
            <person name="Woyke T."/>
            <person name="Eisen J.A."/>
            <person name="Garrity G."/>
            <person name="Lilburn T.G."/>
            <person name="Beck B.J."/>
            <person name="Whitman W.B."/>
            <person name="Hugenholtz P."/>
            <person name="Klenk H.P."/>
        </authorList>
    </citation>
    <scope>NUCLEOTIDE SEQUENCE [LARGE SCALE GENOMIC DNA]</scope>
    <source>
        <strain evidence="2 3">DSM 13484</strain>
    </source>
</reference>
<evidence type="ECO:0000313" key="3">
    <source>
        <dbReference type="Proteomes" id="UP000316778"/>
    </source>
</evidence>
<dbReference type="AlphaFoldDB" id="A0A562SZM0"/>
<evidence type="ECO:0000256" key="1">
    <source>
        <dbReference type="SAM" id="SignalP"/>
    </source>
</evidence>
<dbReference type="OrthoDB" id="891773at2"/>
<protein>
    <submittedName>
        <fullName evidence="2">Type IX secretion system PorP/SprF family membrane protein</fullName>
    </submittedName>
</protein>
<dbReference type="EMBL" id="VLLG01000004">
    <property type="protein sequence ID" value="TWI86711.1"/>
    <property type="molecule type" value="Genomic_DNA"/>
</dbReference>
<evidence type="ECO:0000313" key="2">
    <source>
        <dbReference type="EMBL" id="TWI86711.1"/>
    </source>
</evidence>
<keyword evidence="3" id="KW-1185">Reference proteome</keyword>
<accession>A0A562SZM0</accession>
<dbReference type="Pfam" id="PF11751">
    <property type="entry name" value="PorP_SprF"/>
    <property type="match status" value="1"/>
</dbReference>
<feature type="chain" id="PRO_5022010950" evidence="1">
    <location>
        <begin position="30"/>
        <end position="309"/>
    </location>
</feature>
<name>A0A562SZM0_CHIJA</name>
<dbReference type="InterPro" id="IPR019861">
    <property type="entry name" value="PorP/SprF_Bacteroidetes"/>
</dbReference>
<gene>
    <name evidence="2" type="ORF">LX66_3974</name>
</gene>
<keyword evidence="1" id="KW-0732">Signal</keyword>
<proteinExistence type="predicted"/>